<evidence type="ECO:0000313" key="2">
    <source>
        <dbReference type="EMBL" id="ORX51144.1"/>
    </source>
</evidence>
<comment type="caution">
    <text evidence="2">The sequence shown here is derived from an EMBL/GenBank/DDBJ whole genome shotgun (WGS) entry which is preliminary data.</text>
</comment>
<dbReference type="EMBL" id="MCFH01000019">
    <property type="protein sequence ID" value="ORX51144.1"/>
    <property type="molecule type" value="Genomic_DNA"/>
</dbReference>
<evidence type="ECO:0000313" key="3">
    <source>
        <dbReference type="Proteomes" id="UP000193719"/>
    </source>
</evidence>
<protein>
    <submittedName>
        <fullName evidence="2">Uncharacterized protein</fullName>
    </submittedName>
</protein>
<keyword evidence="3" id="KW-1185">Reference proteome</keyword>
<reference evidence="2 3" key="2">
    <citation type="submission" date="2016-08" db="EMBL/GenBank/DDBJ databases">
        <title>Pervasive Adenine N6-methylation of Active Genes in Fungi.</title>
        <authorList>
            <consortium name="DOE Joint Genome Institute"/>
            <person name="Mondo S.J."/>
            <person name="Dannebaum R.O."/>
            <person name="Kuo R.C."/>
            <person name="Labutti K."/>
            <person name="Haridas S."/>
            <person name="Kuo A."/>
            <person name="Salamov A."/>
            <person name="Ahrendt S.R."/>
            <person name="Lipzen A."/>
            <person name="Sullivan W."/>
            <person name="Andreopoulos W.B."/>
            <person name="Clum A."/>
            <person name="Lindquist E."/>
            <person name="Daum C."/>
            <person name="Ramamoorthy G.K."/>
            <person name="Gryganskyi A."/>
            <person name="Culley D."/>
            <person name="Magnuson J.K."/>
            <person name="James T.Y."/>
            <person name="O'Malley M.A."/>
            <person name="Stajich J.E."/>
            <person name="Spatafora J.W."/>
            <person name="Visel A."/>
            <person name="Grigoriev I.V."/>
        </authorList>
    </citation>
    <scope>NUCLEOTIDE SEQUENCE [LARGE SCALE GENOMIC DNA]</scope>
    <source>
        <strain evidence="3">finn</strain>
    </source>
</reference>
<feature type="coiled-coil region" evidence="1">
    <location>
        <begin position="123"/>
        <end position="153"/>
    </location>
</feature>
<evidence type="ECO:0000256" key="1">
    <source>
        <dbReference type="SAM" id="Coils"/>
    </source>
</evidence>
<name>A0A1Y1VBK8_9FUNG</name>
<accession>A0A1Y1VBK8</accession>
<feature type="coiled-coil region" evidence="1">
    <location>
        <begin position="524"/>
        <end position="698"/>
    </location>
</feature>
<feature type="coiled-coil region" evidence="1">
    <location>
        <begin position="881"/>
        <end position="1095"/>
    </location>
</feature>
<dbReference type="STRING" id="1754191.A0A1Y1VBK8"/>
<reference evidence="2 3" key="1">
    <citation type="submission" date="2016-08" db="EMBL/GenBank/DDBJ databases">
        <title>Genomes of anaerobic fungi encode conserved fungal cellulosomes for biomass hydrolysis.</title>
        <authorList>
            <consortium name="DOE Joint Genome Institute"/>
            <person name="Haitjema C.H."/>
            <person name="Gilmore S.P."/>
            <person name="Henske J.K."/>
            <person name="Solomon K.V."/>
            <person name="De Groot R."/>
            <person name="Kuo A."/>
            <person name="Mondo S.J."/>
            <person name="Salamov A.A."/>
            <person name="Labutti K."/>
            <person name="Zhao Z."/>
            <person name="Chiniquy J."/>
            <person name="Barry K."/>
            <person name="Brewer H.M."/>
            <person name="Purvine S.O."/>
            <person name="Wright A.T."/>
            <person name="Boxma B."/>
            <person name="Van Alen T."/>
            <person name="Hackstein J.H."/>
            <person name="Baker S.E."/>
            <person name="Grigoriev I.V."/>
            <person name="O'Malley M.A."/>
        </authorList>
    </citation>
    <scope>NUCLEOTIDE SEQUENCE [LARGE SCALE GENOMIC DNA]</scope>
    <source>
        <strain evidence="3">finn</strain>
    </source>
</reference>
<dbReference type="Proteomes" id="UP000193719">
    <property type="component" value="Unassembled WGS sequence"/>
</dbReference>
<organism evidence="2 3">
    <name type="scientific">Piromyces finnis</name>
    <dbReference type="NCBI Taxonomy" id="1754191"/>
    <lineage>
        <taxon>Eukaryota</taxon>
        <taxon>Fungi</taxon>
        <taxon>Fungi incertae sedis</taxon>
        <taxon>Chytridiomycota</taxon>
        <taxon>Chytridiomycota incertae sedis</taxon>
        <taxon>Neocallimastigomycetes</taxon>
        <taxon>Neocallimastigales</taxon>
        <taxon>Neocallimastigaceae</taxon>
        <taxon>Piromyces</taxon>
    </lineage>
</organism>
<feature type="coiled-coil region" evidence="1">
    <location>
        <begin position="751"/>
        <end position="845"/>
    </location>
</feature>
<sequence length="1142" mass="136523">MNFQKSSEEINIYDFFEEWTKIHSDMERNQKEVVKKLETLEEIKQNQDKMIKSYTMIIKIRDSMIEQLRKKVESGKSLLIEKKLNKDESMDLPEYLFQWDNENKLLLDEIQELKFLHNQDPERKKLEKENFILQNQIDQLKKCKLEYENYLQLKTYYQRYIGLLTNQWFDSQKENQYLKQQLQQLSYTPNNTLKSMKPPLYPIDKENNYPFQHSNQQHTFKSLSLSSSKTSYTNEININHNTNFLININPTFNTQEQNIKNFEEKLLESEQFVKEFNQNLKSKAINYLSNSATLIKNNKKIEKDNNDKISLTNSPFSINQKQRRETLAINDLFSENENVEDLINMDDIYGIKEGSLSQKHDLDFDSFDGISFKKQRFSIETELSDSISPPNNTSLLVKHSSILHPSSTNNMNLDNTQETKLNSFLDQNEKVISLIEEEQKKILNSDIDNLHNDDINNGNLIKNENRVEKEVLSDNDNKTKNKIKQEEMNIKNDVIIYTEPLNDNSVVDKEEIEKVLTEQFVKIEEELKRKNSTLQSKVEQLENDLSKVNEKHKAILKEKELESLKLLDQYDNKSKELLSIIEENKTLKQDLQFAEDNKKQVEEQQLIISNLNSKILILEKAYEIEKSEKKGLSDKLQKQQDEQTKNNNLQLELQDKYNLTKNENIGLQLKIDQTESLNEDMKNEIDHMKLYLKSYKDKCEKFEEYEIKMKKEIENVLNKNITGMGFDEQLKELFNMYYQYKNDIHSKEEVSKKDKEQIKELYEQIDKLKQDHNQFKQKVEKEKSKYKSEISSQIENIDKLKQEIKGKNIKLFEMNKEKEKQVLLCQALEKKIKDYEFKLEISNLRYEEVYKKMILEKSEKIQLMEKHNTYTMDEKKKDIIINNLTLDVEKLNNKLKGKLKNEDQIQQENQKLTEQLHELQQQINKHNKNYQDLKIQLEDKTQESLHYVRKVREYEKERFEISKKLNALEELKAIHEKDIEELSQKTKQLNDTQKLAEEATLIASYKENEKNTILESYEENKKVQEEIIKEYEKKFTQKEKESSREVKALRNEIHSLKEANTNDKNKLTKDYENKIKRLNYEINSLEKENEALKNENLNLVMPKNQNQRIKYLRKIKNESDHWKEIALRFRRELDKRGIYIKL</sequence>
<dbReference type="AlphaFoldDB" id="A0A1Y1VBK8"/>
<proteinExistence type="predicted"/>
<gene>
    <name evidence="2" type="ORF">BCR36DRAFT_46017</name>
</gene>
<dbReference type="OrthoDB" id="10656667at2759"/>
<keyword evidence="1" id="KW-0175">Coiled coil</keyword>